<proteinExistence type="predicted"/>
<dbReference type="EMBL" id="QZWG01000007">
    <property type="protein sequence ID" value="RZC03202.1"/>
    <property type="molecule type" value="Genomic_DNA"/>
</dbReference>
<accession>A0A445JXJ0</accession>
<evidence type="ECO:0000256" key="1">
    <source>
        <dbReference type="SAM" id="MobiDB-lite"/>
    </source>
</evidence>
<protein>
    <submittedName>
        <fullName evidence="2">Uncharacterized protein</fullName>
    </submittedName>
</protein>
<evidence type="ECO:0000313" key="2">
    <source>
        <dbReference type="EMBL" id="RZC03202.1"/>
    </source>
</evidence>
<name>A0A445JXJ0_GLYSO</name>
<dbReference type="Proteomes" id="UP000289340">
    <property type="component" value="Chromosome 7"/>
</dbReference>
<comment type="caution">
    <text evidence="2">The sequence shown here is derived from an EMBL/GenBank/DDBJ whole genome shotgun (WGS) entry which is preliminary data.</text>
</comment>
<organism evidence="2 3">
    <name type="scientific">Glycine soja</name>
    <name type="common">Wild soybean</name>
    <dbReference type="NCBI Taxonomy" id="3848"/>
    <lineage>
        <taxon>Eukaryota</taxon>
        <taxon>Viridiplantae</taxon>
        <taxon>Streptophyta</taxon>
        <taxon>Embryophyta</taxon>
        <taxon>Tracheophyta</taxon>
        <taxon>Spermatophyta</taxon>
        <taxon>Magnoliopsida</taxon>
        <taxon>eudicotyledons</taxon>
        <taxon>Gunneridae</taxon>
        <taxon>Pentapetalae</taxon>
        <taxon>rosids</taxon>
        <taxon>fabids</taxon>
        <taxon>Fabales</taxon>
        <taxon>Fabaceae</taxon>
        <taxon>Papilionoideae</taxon>
        <taxon>50 kb inversion clade</taxon>
        <taxon>NPAAA clade</taxon>
        <taxon>indigoferoid/millettioid clade</taxon>
        <taxon>Phaseoleae</taxon>
        <taxon>Glycine</taxon>
        <taxon>Glycine subgen. Soja</taxon>
    </lineage>
</organism>
<evidence type="ECO:0000313" key="3">
    <source>
        <dbReference type="Proteomes" id="UP000289340"/>
    </source>
</evidence>
<dbReference type="AlphaFoldDB" id="A0A445JXJ0"/>
<gene>
    <name evidence="2" type="ORF">D0Y65_018036</name>
</gene>
<keyword evidence="3" id="KW-1185">Reference proteome</keyword>
<sequence length="124" mass="13944">MMLRMMQVVMKNQNKAKKSSSKPKSNIAIKELNVASKNLMDPIPEDIMVNVVEMEIKTVGNVDPPSKPPTELDEVARESNTAVYTTTPDHNIQSTAQGMIQTFRTSEHLHRMMGSDDCSPDWRV</sequence>
<reference evidence="2 3" key="1">
    <citation type="submission" date="2018-09" db="EMBL/GenBank/DDBJ databases">
        <title>A high-quality reference genome of wild soybean provides a powerful tool to mine soybean genomes.</title>
        <authorList>
            <person name="Xie M."/>
            <person name="Chung C.Y.L."/>
            <person name="Li M.-W."/>
            <person name="Wong F.-L."/>
            <person name="Chan T.-F."/>
            <person name="Lam H.-M."/>
        </authorList>
    </citation>
    <scope>NUCLEOTIDE SEQUENCE [LARGE SCALE GENOMIC DNA]</scope>
    <source>
        <strain evidence="3">cv. W05</strain>
        <tissue evidence="2">Hypocotyl of etiolated seedlings</tissue>
    </source>
</reference>
<feature type="region of interest" description="Disordered" evidence="1">
    <location>
        <begin position="60"/>
        <end position="82"/>
    </location>
</feature>